<accession>A0A5B8UAD0</accession>
<dbReference type="GO" id="GO:0003677">
    <property type="term" value="F:DNA binding"/>
    <property type="evidence" value="ECO:0007669"/>
    <property type="project" value="InterPro"/>
</dbReference>
<organism evidence="2 3">
    <name type="scientific">Baekduia soli</name>
    <dbReference type="NCBI Taxonomy" id="496014"/>
    <lineage>
        <taxon>Bacteria</taxon>
        <taxon>Bacillati</taxon>
        <taxon>Actinomycetota</taxon>
        <taxon>Thermoleophilia</taxon>
        <taxon>Solirubrobacterales</taxon>
        <taxon>Baekduiaceae</taxon>
        <taxon>Baekduia</taxon>
    </lineage>
</organism>
<dbReference type="InterPro" id="IPR009061">
    <property type="entry name" value="DNA-bd_dom_put_sf"/>
</dbReference>
<evidence type="ECO:0000313" key="2">
    <source>
        <dbReference type="EMBL" id="QEC50010.1"/>
    </source>
</evidence>
<reference evidence="2 3" key="1">
    <citation type="journal article" date="2018" name="J. Microbiol.">
        <title>Baekduia soli gen. nov., sp. nov., a novel bacterium isolated from the soil of Baekdu Mountain and proposal of a novel family name, Baekduiaceae fam. nov.</title>
        <authorList>
            <person name="An D.S."/>
            <person name="Siddiqi M.Z."/>
            <person name="Kim K.H."/>
            <person name="Yu H.S."/>
            <person name="Im W.T."/>
        </authorList>
    </citation>
    <scope>NUCLEOTIDE SEQUENCE [LARGE SCALE GENOMIC DNA]</scope>
    <source>
        <strain evidence="2 3">BR7-21</strain>
    </source>
</reference>
<dbReference type="PROSITE" id="PS50937">
    <property type="entry name" value="HTH_MERR_2"/>
    <property type="match status" value="1"/>
</dbReference>
<dbReference type="AlphaFoldDB" id="A0A5B8UAD0"/>
<dbReference type="GO" id="GO:0006355">
    <property type="term" value="P:regulation of DNA-templated transcription"/>
    <property type="evidence" value="ECO:0007669"/>
    <property type="project" value="InterPro"/>
</dbReference>
<name>A0A5B8UAD0_9ACTN</name>
<dbReference type="InterPro" id="IPR000551">
    <property type="entry name" value="MerR-type_HTH_dom"/>
</dbReference>
<protein>
    <submittedName>
        <fullName evidence="2">MerR family transcriptional regulator</fullName>
    </submittedName>
</protein>
<feature type="domain" description="HTH merR-type" evidence="1">
    <location>
        <begin position="12"/>
        <end position="76"/>
    </location>
</feature>
<evidence type="ECO:0000313" key="3">
    <source>
        <dbReference type="Proteomes" id="UP000321805"/>
    </source>
</evidence>
<proteinExistence type="predicted"/>
<dbReference type="SUPFAM" id="SSF55781">
    <property type="entry name" value="GAF domain-like"/>
    <property type="match status" value="1"/>
</dbReference>
<dbReference type="Pfam" id="PF13411">
    <property type="entry name" value="MerR_1"/>
    <property type="match status" value="1"/>
</dbReference>
<dbReference type="Proteomes" id="UP000321805">
    <property type="component" value="Chromosome"/>
</dbReference>
<dbReference type="RefSeq" id="WP_146922375.1">
    <property type="nucleotide sequence ID" value="NZ_CP042430.1"/>
</dbReference>
<dbReference type="SUPFAM" id="SSF46955">
    <property type="entry name" value="Putative DNA-binding domain"/>
    <property type="match status" value="1"/>
</dbReference>
<dbReference type="Gene3D" id="1.10.1660.10">
    <property type="match status" value="1"/>
</dbReference>
<dbReference type="KEGG" id="bsol:FSW04_22190"/>
<sequence length="404" mass="42794">MDKAGQTISATRFAQLTGVSRERLRTWERRHGFPRPVRVAGGPRRYLVSDITRVVAVRRAAQDGAPLPAAIEHVGRVADGAGPPAEAFRATLELAPVAVALVSGPDPLRLEWANAALRALRGPAPPGAELAEEEARDLAEPLRLHFTGDVPAVEVVHRPWGACSAAVRPESPTRSMLYRLPVGPGQRPVVAIVGIETAAVRDARAALAAEQAELAELRRRTERHDRWLDALSALAVAFQREPGPAVIGSALDVLVRQTRAVDAGLASYLSGRLILHGSRRGALRACGLTVAGHPALGRALRDVEGQWLDPAAAATLGVPEGLHAAGLPIAVAGEVLGLLVMVFDEVEPHDADNRRLLQAVSAAVGFALLRDRLQREVRATVSADATSRPGRYAPRAAGAIRPDG</sequence>
<dbReference type="InterPro" id="IPR029016">
    <property type="entry name" value="GAF-like_dom_sf"/>
</dbReference>
<dbReference type="EMBL" id="CP042430">
    <property type="protein sequence ID" value="QEC50010.1"/>
    <property type="molecule type" value="Genomic_DNA"/>
</dbReference>
<gene>
    <name evidence="2" type="ORF">FSW04_22190</name>
</gene>
<keyword evidence="3" id="KW-1185">Reference proteome</keyword>
<dbReference type="OrthoDB" id="5243049at2"/>
<evidence type="ECO:0000259" key="1">
    <source>
        <dbReference type="PROSITE" id="PS50937"/>
    </source>
</evidence>
<dbReference type="Gene3D" id="3.30.450.40">
    <property type="match status" value="1"/>
</dbReference>